<proteinExistence type="predicted"/>
<reference evidence="2 3" key="1">
    <citation type="journal article" date="2020" name="Nature">
        <title>Six reference-quality genomes reveal evolution of bat adaptations.</title>
        <authorList>
            <person name="Jebb D."/>
            <person name="Huang Z."/>
            <person name="Pippel M."/>
            <person name="Hughes G.M."/>
            <person name="Lavrichenko K."/>
            <person name="Devanna P."/>
            <person name="Winkler S."/>
            <person name="Jermiin L.S."/>
            <person name="Skirmuntt E.C."/>
            <person name="Katzourakis A."/>
            <person name="Burkitt-Gray L."/>
            <person name="Ray D.A."/>
            <person name="Sullivan K.A.M."/>
            <person name="Roscito J.G."/>
            <person name="Kirilenko B.M."/>
            <person name="Davalos L.M."/>
            <person name="Corthals A.P."/>
            <person name="Power M.L."/>
            <person name="Jones G."/>
            <person name="Ransome R.D."/>
            <person name="Dechmann D.K.N."/>
            <person name="Locatelli A.G."/>
            <person name="Puechmaille S.J."/>
            <person name="Fedrigo O."/>
            <person name="Jarvis E.D."/>
            <person name="Hiller M."/>
            <person name="Vernes S.C."/>
            <person name="Myers E.W."/>
            <person name="Teeling E.C."/>
        </authorList>
    </citation>
    <scope>NUCLEOTIDE SEQUENCE [LARGE SCALE GENOMIC DNA]</scope>
    <source>
        <strain evidence="2">Bat1K_MPI-CBG_1</strain>
    </source>
</reference>
<evidence type="ECO:0000256" key="1">
    <source>
        <dbReference type="SAM" id="MobiDB-lite"/>
    </source>
</evidence>
<name>A0A834AST5_9CHIR</name>
<dbReference type="EMBL" id="JABVXQ010000003">
    <property type="protein sequence ID" value="KAF6120042.1"/>
    <property type="molecule type" value="Genomic_DNA"/>
</dbReference>
<protein>
    <submittedName>
        <fullName evidence="2">Uncharacterized protein</fullName>
    </submittedName>
</protein>
<evidence type="ECO:0000313" key="3">
    <source>
        <dbReference type="Proteomes" id="UP000664940"/>
    </source>
</evidence>
<comment type="caution">
    <text evidence="2">The sequence shown here is derived from an EMBL/GenBank/DDBJ whole genome shotgun (WGS) entry which is preliminary data.</text>
</comment>
<dbReference type="AlphaFoldDB" id="A0A834AST5"/>
<organism evidence="2 3">
    <name type="scientific">Phyllostomus discolor</name>
    <name type="common">pale spear-nosed bat</name>
    <dbReference type="NCBI Taxonomy" id="89673"/>
    <lineage>
        <taxon>Eukaryota</taxon>
        <taxon>Metazoa</taxon>
        <taxon>Chordata</taxon>
        <taxon>Craniata</taxon>
        <taxon>Vertebrata</taxon>
        <taxon>Euteleostomi</taxon>
        <taxon>Mammalia</taxon>
        <taxon>Eutheria</taxon>
        <taxon>Laurasiatheria</taxon>
        <taxon>Chiroptera</taxon>
        <taxon>Yangochiroptera</taxon>
        <taxon>Phyllostomidae</taxon>
        <taxon>Phyllostominae</taxon>
        <taxon>Phyllostomus</taxon>
    </lineage>
</organism>
<evidence type="ECO:0000313" key="2">
    <source>
        <dbReference type="EMBL" id="KAF6120042.1"/>
    </source>
</evidence>
<accession>A0A834AST5</accession>
<feature type="region of interest" description="Disordered" evidence="1">
    <location>
        <begin position="18"/>
        <end position="45"/>
    </location>
</feature>
<gene>
    <name evidence="2" type="ORF">HJG60_010368</name>
</gene>
<dbReference type="Proteomes" id="UP000664940">
    <property type="component" value="Unassembled WGS sequence"/>
</dbReference>
<sequence length="131" mass="13904">MSPWGRGLQDQEVTWTDRLLGRNPSPGRPASHPEQGRAGQAGTGDIHKVKATLVVSPRKTLSSSGFSIFLGHVFRAPRRCFMRVPLVCLLGQRGLAVPELGACPGAGLGEGAQTMWASPPAPQGREVGRDP</sequence>